<dbReference type="KEGG" id="eac:EAL2_c13960"/>
<feature type="domain" description="Flavin reductase like" evidence="4">
    <location>
        <begin position="10"/>
        <end position="153"/>
    </location>
</feature>
<dbReference type="InterPro" id="IPR002563">
    <property type="entry name" value="Flavin_Rdtase-like_dom"/>
</dbReference>
<organism evidence="5 6">
    <name type="scientific">Peptoclostridium acidaminophilum DSM 3953</name>
    <dbReference type="NCBI Taxonomy" id="1286171"/>
    <lineage>
        <taxon>Bacteria</taxon>
        <taxon>Bacillati</taxon>
        <taxon>Bacillota</taxon>
        <taxon>Clostridia</taxon>
        <taxon>Peptostreptococcales</taxon>
        <taxon>Peptoclostridiaceae</taxon>
        <taxon>Peptoclostridium</taxon>
    </lineage>
</organism>
<dbReference type="PATRIC" id="fig|1286171.3.peg.1346"/>
<dbReference type="Gene3D" id="2.30.110.10">
    <property type="entry name" value="Electron Transport, Fmn-binding Protein, Chain A"/>
    <property type="match status" value="1"/>
</dbReference>
<dbReference type="SMART" id="SM00903">
    <property type="entry name" value="Flavin_Reduct"/>
    <property type="match status" value="1"/>
</dbReference>
<keyword evidence="2" id="KW-0285">Flavoprotein</keyword>
<dbReference type="SUPFAM" id="SSF50475">
    <property type="entry name" value="FMN-binding split barrel"/>
    <property type="match status" value="1"/>
</dbReference>
<dbReference type="HOGENOM" id="CLU_059021_5_5_9"/>
<reference evidence="5 6" key="1">
    <citation type="journal article" date="2014" name="Genome Announc.">
        <title>Complete Genome Sequence of Amino Acid-Utilizing Eubacterium acidaminophilum al-2 (DSM 3953).</title>
        <authorList>
            <person name="Poehlein A."/>
            <person name="Andreesen J.R."/>
            <person name="Daniel R."/>
        </authorList>
    </citation>
    <scope>NUCLEOTIDE SEQUENCE [LARGE SCALE GENOMIC DNA]</scope>
    <source>
        <strain evidence="5 6">DSM 3953</strain>
    </source>
</reference>
<protein>
    <submittedName>
        <fullName evidence="5">Flavoredoxin Flr</fullName>
    </submittedName>
</protein>
<evidence type="ECO:0000313" key="6">
    <source>
        <dbReference type="Proteomes" id="UP000019591"/>
    </source>
</evidence>
<sequence>MRKSFGAKTMAYPAPVFIIGSYDENGKANAMNAAWGGICSSNPPCISVSIRAQRKTYDNIVEKKAFTVNLPSSEHIAEADYFGMVSGRDVDKFEKTGLTPVKGEFVDAPYIDEFPVAIECRLHQIVEIGVHIQLIGEIVDVKIRQDCLDENGQPDIVKIDPVLFTPEIRHYLKFGVKAADAFSAGKKFME</sequence>
<comment type="cofactor">
    <cofactor evidence="1">
        <name>FMN</name>
        <dbReference type="ChEBI" id="CHEBI:58210"/>
    </cofactor>
</comment>
<evidence type="ECO:0000256" key="2">
    <source>
        <dbReference type="ARBA" id="ARBA00022630"/>
    </source>
</evidence>
<keyword evidence="6" id="KW-1185">Reference proteome</keyword>
<evidence type="ECO:0000256" key="1">
    <source>
        <dbReference type="ARBA" id="ARBA00001917"/>
    </source>
</evidence>
<dbReference type="Proteomes" id="UP000019591">
    <property type="component" value="Chromosome"/>
</dbReference>
<dbReference type="GO" id="GO:0010181">
    <property type="term" value="F:FMN binding"/>
    <property type="evidence" value="ECO:0007669"/>
    <property type="project" value="InterPro"/>
</dbReference>
<proteinExistence type="inferred from homology"/>
<dbReference type="InterPro" id="IPR012349">
    <property type="entry name" value="Split_barrel_FMN-bd"/>
</dbReference>
<evidence type="ECO:0000259" key="4">
    <source>
        <dbReference type="SMART" id="SM00903"/>
    </source>
</evidence>
<comment type="similarity">
    <text evidence="3">Belongs to the flavoredoxin family.</text>
</comment>
<dbReference type="PANTHER" id="PTHR43567">
    <property type="entry name" value="FLAVOREDOXIN-RELATED-RELATED"/>
    <property type="match status" value="1"/>
</dbReference>
<accession>W8U726</accession>
<name>W8U726_PEPAC</name>
<evidence type="ECO:0000256" key="3">
    <source>
        <dbReference type="ARBA" id="ARBA00038054"/>
    </source>
</evidence>
<gene>
    <name evidence="5" type="primary">flr</name>
    <name evidence="5" type="ORF">EAL2_c13960</name>
</gene>
<dbReference type="OrthoDB" id="9806228at2"/>
<dbReference type="eggNOG" id="COG1853">
    <property type="taxonomic scope" value="Bacteria"/>
</dbReference>
<evidence type="ECO:0000313" key="5">
    <source>
        <dbReference type="EMBL" id="AHM56691.1"/>
    </source>
</evidence>
<dbReference type="PANTHER" id="PTHR43567:SF1">
    <property type="entry name" value="FLAVOREDOXIN"/>
    <property type="match status" value="1"/>
</dbReference>
<dbReference type="Pfam" id="PF01613">
    <property type="entry name" value="Flavin_Reduct"/>
    <property type="match status" value="1"/>
</dbReference>
<dbReference type="AlphaFoldDB" id="W8U726"/>
<dbReference type="RefSeq" id="WP_025435675.1">
    <property type="nucleotide sequence ID" value="NZ_CP007452.1"/>
</dbReference>
<dbReference type="GO" id="GO:0016646">
    <property type="term" value="F:oxidoreductase activity, acting on the CH-NH group of donors, NAD or NADP as acceptor"/>
    <property type="evidence" value="ECO:0007669"/>
    <property type="project" value="UniProtKB-ARBA"/>
</dbReference>
<dbReference type="STRING" id="1286171.EAL2_c13960"/>
<dbReference type="EMBL" id="CP007452">
    <property type="protein sequence ID" value="AHM56691.1"/>
    <property type="molecule type" value="Genomic_DNA"/>
</dbReference>
<dbReference type="InterPro" id="IPR052174">
    <property type="entry name" value="Flavoredoxin"/>
</dbReference>